<dbReference type="CDD" id="cd22884">
    <property type="entry name" value="TOM22"/>
    <property type="match status" value="1"/>
</dbReference>
<comment type="subcellular location">
    <subcellularLocation>
        <location evidence="1">Mitochondrion outer membrane</location>
        <topology evidence="1">Single-pass membrane protein</topology>
    </subcellularLocation>
</comment>
<keyword evidence="7" id="KW-0653">Protein transport</keyword>
<evidence type="ECO:0000256" key="6">
    <source>
        <dbReference type="ARBA" id="ARBA00022787"/>
    </source>
</evidence>
<evidence type="ECO:0000256" key="4">
    <source>
        <dbReference type="ARBA" id="ARBA00022448"/>
    </source>
</evidence>
<gene>
    <name evidence="13" type="ORF">OCBIM_22017656mg</name>
</gene>
<keyword evidence="6" id="KW-1000">Mitochondrion outer membrane</keyword>
<evidence type="ECO:0000256" key="10">
    <source>
        <dbReference type="ARBA" id="ARBA00023128"/>
    </source>
</evidence>
<evidence type="ECO:0000256" key="7">
    <source>
        <dbReference type="ARBA" id="ARBA00022927"/>
    </source>
</evidence>
<keyword evidence="10" id="KW-0496">Mitochondrion</keyword>
<keyword evidence="5" id="KW-0812">Transmembrane</keyword>
<keyword evidence="4" id="KW-0813">Transport</keyword>
<organism evidence="13">
    <name type="scientific">Octopus bimaculoides</name>
    <name type="common">California two-spotted octopus</name>
    <dbReference type="NCBI Taxonomy" id="37653"/>
    <lineage>
        <taxon>Eukaryota</taxon>
        <taxon>Metazoa</taxon>
        <taxon>Spiralia</taxon>
        <taxon>Lophotrochozoa</taxon>
        <taxon>Mollusca</taxon>
        <taxon>Cephalopoda</taxon>
        <taxon>Coleoidea</taxon>
        <taxon>Octopodiformes</taxon>
        <taxon>Octopoda</taxon>
        <taxon>Incirrata</taxon>
        <taxon>Octopodidae</taxon>
        <taxon>Octopus</taxon>
    </lineage>
</organism>
<proteinExistence type="inferred from homology"/>
<dbReference type="GO" id="GO:0006886">
    <property type="term" value="P:intracellular protein transport"/>
    <property type="evidence" value="ECO:0007669"/>
    <property type="project" value="InterPro"/>
</dbReference>
<dbReference type="PANTHER" id="PTHR12504">
    <property type="entry name" value="MITOCHONDRIAL IMPORT RECEPTOR SUBUNIT TOM22"/>
    <property type="match status" value="1"/>
</dbReference>
<evidence type="ECO:0000256" key="11">
    <source>
        <dbReference type="ARBA" id="ARBA00023136"/>
    </source>
</evidence>
<dbReference type="GO" id="GO:0005741">
    <property type="term" value="C:mitochondrial outer membrane"/>
    <property type="evidence" value="ECO:0007669"/>
    <property type="project" value="UniProtKB-SubCell"/>
</dbReference>
<evidence type="ECO:0000256" key="3">
    <source>
        <dbReference type="ARBA" id="ARBA00016229"/>
    </source>
</evidence>
<dbReference type="Pfam" id="PF04281">
    <property type="entry name" value="Tom22"/>
    <property type="match status" value="1"/>
</dbReference>
<comment type="similarity">
    <text evidence="2">Belongs to the Tom22 family.</text>
</comment>
<sequence>MAEENLLSLEDKDEDEIDETLAERIIGLSEMFPESLRNTTCSLCSLSLNYARLLYSLTRSVAWIFVSSATIIVLPALFESERAQAQEQQLQQQRQILLGPNAAVSGSAPGLLPGVGSAPPRV</sequence>
<keyword evidence="11" id="KW-0472">Membrane</keyword>
<evidence type="ECO:0000256" key="8">
    <source>
        <dbReference type="ARBA" id="ARBA00022989"/>
    </source>
</evidence>
<keyword evidence="9" id="KW-0811">Translocation</keyword>
<evidence type="ECO:0000256" key="1">
    <source>
        <dbReference type="ARBA" id="ARBA00004572"/>
    </source>
</evidence>
<evidence type="ECO:0000313" key="13">
    <source>
        <dbReference type="EMBL" id="KOF86975.1"/>
    </source>
</evidence>
<dbReference type="EMBL" id="KQ418525">
    <property type="protein sequence ID" value="KOF86975.1"/>
    <property type="molecule type" value="Genomic_DNA"/>
</dbReference>
<accession>A0A0L8HE03</accession>
<dbReference type="InterPro" id="IPR005683">
    <property type="entry name" value="Tom22"/>
</dbReference>
<keyword evidence="12" id="KW-0675">Receptor</keyword>
<reference evidence="13" key="1">
    <citation type="submission" date="2015-07" db="EMBL/GenBank/DDBJ databases">
        <title>MeaNS - Measles Nucleotide Surveillance Program.</title>
        <authorList>
            <person name="Tran T."/>
            <person name="Druce J."/>
        </authorList>
    </citation>
    <scope>NUCLEOTIDE SEQUENCE</scope>
    <source>
        <strain evidence="13">UCB-OBI-ISO-001</strain>
        <tissue evidence="13">Gonad</tissue>
    </source>
</reference>
<dbReference type="AlphaFoldDB" id="A0A0L8HE03"/>
<evidence type="ECO:0000256" key="12">
    <source>
        <dbReference type="ARBA" id="ARBA00023170"/>
    </source>
</evidence>
<dbReference type="OMA" id="DKDSGME"/>
<dbReference type="KEGG" id="obi:106871540"/>
<evidence type="ECO:0000256" key="2">
    <source>
        <dbReference type="ARBA" id="ARBA00009874"/>
    </source>
</evidence>
<evidence type="ECO:0000256" key="5">
    <source>
        <dbReference type="ARBA" id="ARBA00022692"/>
    </source>
</evidence>
<dbReference type="PANTHER" id="PTHR12504:SF0">
    <property type="entry name" value="MITOCHONDRIAL IMPORT RECEPTOR SUBUNIT TOM22 HOMOLOG"/>
    <property type="match status" value="1"/>
</dbReference>
<protein>
    <recommendedName>
        <fullName evidence="3">Mitochondrial import receptor subunit TOM22 homolog</fullName>
    </recommendedName>
</protein>
<keyword evidence="8" id="KW-1133">Transmembrane helix</keyword>
<name>A0A0L8HE03_OCTBM</name>
<dbReference type="STRING" id="37653.A0A0L8HE03"/>
<dbReference type="OrthoDB" id="10016939at2759"/>
<evidence type="ECO:0000256" key="9">
    <source>
        <dbReference type="ARBA" id="ARBA00023010"/>
    </source>
</evidence>